<dbReference type="InterPro" id="IPR023393">
    <property type="entry name" value="START-like_dom_sf"/>
</dbReference>
<dbReference type="KEGG" id="pbj:VN24_01375"/>
<protein>
    <submittedName>
        <fullName evidence="3">ATPase</fullName>
    </submittedName>
</protein>
<dbReference type="OrthoDB" id="118413at2"/>
<dbReference type="HOGENOM" id="CLU_108923_6_3_9"/>
<evidence type="ECO:0000313" key="4">
    <source>
        <dbReference type="Proteomes" id="UP000032633"/>
    </source>
</evidence>
<sequence>MAENDVSESVTTSSGDRDFVMERFFNSPRELVFKAFTEPEHVARWWGPFGFTIPVCRIDLRPGGIWHYCMRSPEGDEHWVRSEYREITRPERIVYVSTFADKDGNPVDGIPEQLFTIMFSEDEGKTKLTIRIAYGSAEDLKATLEMGMVQGLTITLNQLADYLSEIQ</sequence>
<dbReference type="Pfam" id="PF08327">
    <property type="entry name" value="AHSA1"/>
    <property type="match status" value="1"/>
</dbReference>
<dbReference type="Proteomes" id="UP000032633">
    <property type="component" value="Chromosome"/>
</dbReference>
<dbReference type="Gene3D" id="3.30.530.20">
    <property type="match status" value="1"/>
</dbReference>
<dbReference type="AlphaFoldDB" id="A0A0D5NDP8"/>
<accession>A0A0D5NDP8</accession>
<dbReference type="PATRIC" id="fig|1126833.4.peg.309"/>
<dbReference type="STRING" id="1126833.VN24_01375"/>
<comment type="similarity">
    <text evidence="1">Belongs to the AHA1 family.</text>
</comment>
<name>A0A0D5NDP8_9BACL</name>
<dbReference type="EMBL" id="CP011058">
    <property type="protein sequence ID" value="AJY73519.1"/>
    <property type="molecule type" value="Genomic_DNA"/>
</dbReference>
<proteinExistence type="inferred from homology"/>
<evidence type="ECO:0000313" key="3">
    <source>
        <dbReference type="EMBL" id="AJY73519.1"/>
    </source>
</evidence>
<dbReference type="InterPro" id="IPR013538">
    <property type="entry name" value="ASHA1/2-like_C"/>
</dbReference>
<dbReference type="RefSeq" id="WP_045668954.1">
    <property type="nucleotide sequence ID" value="NZ_CP011058.1"/>
</dbReference>
<reference evidence="3 4" key="1">
    <citation type="journal article" date="2015" name="J. Biotechnol.">
        <title>Complete genome sequence of Paenibacillus beijingensis 7188(T) (=DSM 24997(T)), a novel rhizobacterium from jujube garden soil.</title>
        <authorList>
            <person name="Kwak Y."/>
            <person name="Shin J.H."/>
        </authorList>
    </citation>
    <scope>NUCLEOTIDE SEQUENCE [LARGE SCALE GENOMIC DNA]</scope>
    <source>
        <strain evidence="3 4">DSM 24997</strain>
    </source>
</reference>
<keyword evidence="4" id="KW-1185">Reference proteome</keyword>
<organism evidence="3 4">
    <name type="scientific">Paenibacillus beijingensis</name>
    <dbReference type="NCBI Taxonomy" id="1126833"/>
    <lineage>
        <taxon>Bacteria</taxon>
        <taxon>Bacillati</taxon>
        <taxon>Bacillota</taxon>
        <taxon>Bacilli</taxon>
        <taxon>Bacillales</taxon>
        <taxon>Paenibacillaceae</taxon>
        <taxon>Paenibacillus</taxon>
    </lineage>
</organism>
<feature type="domain" description="Activator of Hsp90 ATPase homologue 1/2-like C-terminal" evidence="2">
    <location>
        <begin position="27"/>
        <end position="163"/>
    </location>
</feature>
<evidence type="ECO:0000259" key="2">
    <source>
        <dbReference type="Pfam" id="PF08327"/>
    </source>
</evidence>
<dbReference type="SUPFAM" id="SSF55961">
    <property type="entry name" value="Bet v1-like"/>
    <property type="match status" value="1"/>
</dbReference>
<gene>
    <name evidence="3" type="ORF">VN24_01375</name>
</gene>
<reference evidence="4" key="2">
    <citation type="submission" date="2015-03" db="EMBL/GenBank/DDBJ databases">
        <title>Genome sequence of Paenibacillus beijingensis strain DSM 24997T.</title>
        <authorList>
            <person name="Kwak Y."/>
            <person name="Shin J.-H."/>
        </authorList>
    </citation>
    <scope>NUCLEOTIDE SEQUENCE [LARGE SCALE GENOMIC DNA]</scope>
    <source>
        <strain evidence="4">DSM 24997</strain>
    </source>
</reference>
<evidence type="ECO:0000256" key="1">
    <source>
        <dbReference type="ARBA" id="ARBA00006817"/>
    </source>
</evidence>